<keyword evidence="2" id="KW-0812">Transmembrane</keyword>
<name>A0A0B3RRZ2_9RHOB</name>
<proteinExistence type="predicted"/>
<gene>
    <name evidence="5" type="ORF">OA50_04761</name>
</gene>
<dbReference type="PATRIC" id="fig|1515334.3.peg.4791"/>
<dbReference type="InterPro" id="IPR039910">
    <property type="entry name" value="D15-like"/>
</dbReference>
<dbReference type="InterPro" id="IPR034746">
    <property type="entry name" value="POTRA"/>
</dbReference>
<evidence type="ECO:0000256" key="3">
    <source>
        <dbReference type="ARBA" id="ARBA00023136"/>
    </source>
</evidence>
<reference evidence="5 6" key="1">
    <citation type="submission" date="2014-10" db="EMBL/GenBank/DDBJ databases">
        <title>Genome sequence of Ponticoccus sp. strain UMTAT08 isolated from clonal culture of toxic dinoflagellate Alexandrium tamiyavanichii.</title>
        <authorList>
            <person name="Gan H.Y."/>
            <person name="Muhd D.-D."/>
            <person name="Mohd Noor M.E."/>
            <person name="Yeong Y.S."/>
            <person name="Usup G."/>
        </authorList>
    </citation>
    <scope>NUCLEOTIDE SEQUENCE [LARGE SCALE GENOMIC DNA]</scope>
    <source>
        <strain evidence="5 6">UMTAT08</strain>
    </source>
</reference>
<keyword evidence="2" id="KW-1134">Transmembrane beta strand</keyword>
<dbReference type="Pfam" id="PF01103">
    <property type="entry name" value="Omp85"/>
    <property type="match status" value="1"/>
</dbReference>
<evidence type="ECO:0000313" key="5">
    <source>
        <dbReference type="EMBL" id="KHQ50692.1"/>
    </source>
</evidence>
<organism evidence="5 6">
    <name type="scientific">Mameliella alba</name>
    <dbReference type="NCBI Taxonomy" id="561184"/>
    <lineage>
        <taxon>Bacteria</taxon>
        <taxon>Pseudomonadati</taxon>
        <taxon>Pseudomonadota</taxon>
        <taxon>Alphaproteobacteria</taxon>
        <taxon>Rhodobacterales</taxon>
        <taxon>Roseobacteraceae</taxon>
        <taxon>Mameliella</taxon>
    </lineage>
</organism>
<dbReference type="PANTHER" id="PTHR12815:SF42">
    <property type="entry name" value="BACTERIAL SURFACE ANTIGEN (D15) DOMAIN-CONTAINING PROTEIN"/>
    <property type="match status" value="1"/>
</dbReference>
<dbReference type="EMBL" id="JSUQ01000023">
    <property type="protein sequence ID" value="KHQ50692.1"/>
    <property type="molecule type" value="Genomic_DNA"/>
</dbReference>
<dbReference type="Pfam" id="PF07244">
    <property type="entry name" value="POTRA"/>
    <property type="match status" value="1"/>
</dbReference>
<evidence type="ECO:0000259" key="4">
    <source>
        <dbReference type="PROSITE" id="PS51779"/>
    </source>
</evidence>
<feature type="domain" description="POTRA" evidence="4">
    <location>
        <begin position="226"/>
        <end position="300"/>
    </location>
</feature>
<comment type="subcellular location">
    <subcellularLocation>
        <location evidence="1">Membrane</location>
    </subcellularLocation>
</comment>
<dbReference type="OrthoDB" id="9769707at2"/>
<protein>
    <submittedName>
        <fullName evidence="5">Surface antigen (D15)</fullName>
    </submittedName>
</protein>
<evidence type="ECO:0000256" key="1">
    <source>
        <dbReference type="ARBA" id="ARBA00004370"/>
    </source>
</evidence>
<evidence type="ECO:0000256" key="2">
    <source>
        <dbReference type="ARBA" id="ARBA00022452"/>
    </source>
</evidence>
<comment type="caution">
    <text evidence="5">The sequence shown here is derived from an EMBL/GenBank/DDBJ whole genome shotgun (WGS) entry which is preliminary data.</text>
</comment>
<dbReference type="GO" id="GO:0019867">
    <property type="term" value="C:outer membrane"/>
    <property type="evidence" value="ECO:0007669"/>
    <property type="project" value="InterPro"/>
</dbReference>
<dbReference type="STRING" id="561184.SAMN05216376_11932"/>
<dbReference type="InterPro" id="IPR010827">
    <property type="entry name" value="BamA/TamA_POTRA"/>
</dbReference>
<dbReference type="Gene3D" id="3.10.20.310">
    <property type="entry name" value="membrane protein fhac"/>
    <property type="match status" value="1"/>
</dbReference>
<dbReference type="PROSITE" id="PS51779">
    <property type="entry name" value="POTRA"/>
    <property type="match status" value="1"/>
</dbReference>
<dbReference type="AlphaFoldDB" id="A0A0B3RRZ2"/>
<accession>A0A0B3RRZ2</accession>
<keyword evidence="6" id="KW-1185">Reference proteome</keyword>
<keyword evidence="3" id="KW-0472">Membrane</keyword>
<dbReference type="Proteomes" id="UP000030960">
    <property type="component" value="Unassembled WGS sequence"/>
</dbReference>
<dbReference type="Gene3D" id="2.40.160.50">
    <property type="entry name" value="membrane protein fhac: a member of the omp85/tpsb transporter family"/>
    <property type="match status" value="1"/>
</dbReference>
<dbReference type="PANTHER" id="PTHR12815">
    <property type="entry name" value="SORTING AND ASSEMBLY MACHINERY SAMM50 PROTEIN FAMILY MEMBER"/>
    <property type="match status" value="1"/>
</dbReference>
<dbReference type="InterPro" id="IPR000184">
    <property type="entry name" value="Bac_surfAg_D15"/>
</dbReference>
<evidence type="ECO:0000313" key="6">
    <source>
        <dbReference type="Proteomes" id="UP000030960"/>
    </source>
</evidence>
<sequence>MAQRLDISMRANRRAKRPAGAGRLRSVLRGTVFSVLTGICLTLPRPAESYDSLTFNVAGPDKEALIQSLRSVSILSQLEGEENRAPQDVLAAAQGDYARLVEALYAQGYYSAVVRIQIDGREAATIPPFSVPERIGKVRVKVDPGPTFTFGKAIVAPINKRAPLPEGFARGQPARATVVRDTAQAAVDGWRSAGYAKAGIADQSITARHADARLDVSLAVSKGRQFRFGDVIVTSESAVRESRIRQIAGIPRGQTFDPVEVDDAAQRLRATGTFRSVTVSEADQGGPDDTLDIMIDVTDRKPRRFGFGAELSSSEGVGLSGFWLHRNLFGGAERLRVEGEATQLGGSGMRPDYALNARFEKPAVYGADTMFYATTGFSYDDEPDYIDRSFTLGLGVSREFSKQVSGELGISYSRSRITDLYLPGDPTRMLTLLSLPTAITIDRRDDPLDATEGLFLRAELEPFSIVSHGEAGARYALDLRGYRAFGVDESLVLAGRLQLAGLVGPDAQTAPPDFLLYSGGGGTVRGQPYRSLDVDYSGTRLGGRSFMGLSTEVRYDVTDTIGVVGFADAGYVGTESFVDGSGDWHAGAGLGLRYDTPVGPIRFDVAGPVGGDTGDGVQIYIGIGQAF</sequence>